<protein>
    <submittedName>
        <fullName evidence="6">Uncharacterized protein</fullName>
    </submittedName>
</protein>
<evidence type="ECO:0000256" key="3">
    <source>
        <dbReference type="SAM" id="MobiDB-lite"/>
    </source>
</evidence>
<proteinExistence type="predicted"/>
<dbReference type="Proteomes" id="UP000636800">
    <property type="component" value="Chromosome 10"/>
</dbReference>
<dbReference type="Pfam" id="PF23046">
    <property type="entry name" value="tSH3-B_UBE2O"/>
    <property type="match status" value="1"/>
</dbReference>
<evidence type="ECO:0000256" key="2">
    <source>
        <dbReference type="ARBA" id="ARBA00022786"/>
    </source>
</evidence>
<dbReference type="InterPro" id="IPR057733">
    <property type="entry name" value="UBE2O-like_SH3-B"/>
</dbReference>
<feature type="domain" description="UBE2O-like tandem tSH3-B" evidence="5">
    <location>
        <begin position="108"/>
        <end position="238"/>
    </location>
</feature>
<sequence length="621" mass="69226">MDVFSDSEESCPESSDTDDRDGIGSAYSGNAQGILSSLNESIGKIDDFLAFQRGFAHGDVVYSIVDPSKQFGRVVEVSMVVDLETSMGELIEGVNSKKLVRLCPFSLGDFVVHGSWLGRVSRVFDQVSVLLNNGSICDMIVEDPDDVVPLTPSLFVDDSHLFYYPGQRVSIKHHTPETTKWLCGSWKVGRAEGTVFHVNVGLVNVEWITSLLPLGCTQSPPGHLQDPSMLTLLSCFSHANWQIGDYCLLSKDYDCLYKKSEKESVQPIVTPHFMMIEHLQETEVPKALYSIAKIKIKVDVFWQYGQVSVGLDPQDLHLVSNIGEHDFWPGQFVMEKVTEGDVHRSNVRHLGIVKAVDPQEQIVKVKWFGLKEFVQADWEIREEVVSAYELIEHPDASFSLGDIVIQFPNFDYFEENTPENHITVEQTQKNESIPTTNAFGSSVLQANDSKEKATVPDPANGCTSCVGNVIGFEDEGIEVRWVSGLISKVHRHEIFGLHRLDEFVSSPVDGKIVENVQNMMNEHVKLVCHEKKVGNDSTGGFSRRVWNAGISLLPPVAHRFLRDISDRFFKMGGSSVANISRSNYLDKIVNFPCMDGCELKLDGLEKLANCEAEEIGGSTFR</sequence>
<feature type="region of interest" description="Disordered" evidence="3">
    <location>
        <begin position="1"/>
        <end position="24"/>
    </location>
</feature>
<dbReference type="PANTHER" id="PTHR46116">
    <property type="entry name" value="(E3-INDEPENDENT) E2 UBIQUITIN-CONJUGATING ENZYME"/>
    <property type="match status" value="1"/>
</dbReference>
<feature type="compositionally biased region" description="Acidic residues" evidence="3">
    <location>
        <begin position="1"/>
        <end position="19"/>
    </location>
</feature>
<evidence type="ECO:0000313" key="6">
    <source>
        <dbReference type="EMBL" id="KAG0463913.1"/>
    </source>
</evidence>
<gene>
    <name evidence="6" type="ORF">HPP92_019982</name>
</gene>
<keyword evidence="1" id="KW-0808">Transferase</keyword>
<evidence type="ECO:0000259" key="5">
    <source>
        <dbReference type="Pfam" id="PF23046"/>
    </source>
</evidence>
<dbReference type="EMBL" id="JADCNL010000010">
    <property type="protein sequence ID" value="KAG0463913.1"/>
    <property type="molecule type" value="Genomic_DNA"/>
</dbReference>
<keyword evidence="7" id="KW-1185">Reference proteome</keyword>
<dbReference type="OrthoDB" id="306099at2759"/>
<dbReference type="InterPro" id="IPR057735">
    <property type="entry name" value="UBE2O-like_tSH3-B"/>
</dbReference>
<keyword evidence="2" id="KW-0833">Ubl conjugation pathway</keyword>
<dbReference type="AlphaFoldDB" id="A0A835UJN9"/>
<dbReference type="GO" id="GO:0061631">
    <property type="term" value="F:ubiquitin conjugating enzyme activity"/>
    <property type="evidence" value="ECO:0007669"/>
    <property type="project" value="TreeGrafter"/>
</dbReference>
<name>A0A835UJN9_VANPL</name>
<dbReference type="PANTHER" id="PTHR46116:SF15">
    <property type="entry name" value="(E3-INDEPENDENT) E2 UBIQUITIN-CONJUGATING ENZYME"/>
    <property type="match status" value="1"/>
</dbReference>
<evidence type="ECO:0000313" key="7">
    <source>
        <dbReference type="Proteomes" id="UP000636800"/>
    </source>
</evidence>
<reference evidence="6 7" key="1">
    <citation type="journal article" date="2020" name="Nat. Food">
        <title>A phased Vanilla planifolia genome enables genetic improvement of flavour and production.</title>
        <authorList>
            <person name="Hasing T."/>
            <person name="Tang H."/>
            <person name="Brym M."/>
            <person name="Khazi F."/>
            <person name="Huang T."/>
            <person name="Chambers A.H."/>
        </authorList>
    </citation>
    <scope>NUCLEOTIDE SEQUENCE [LARGE SCALE GENOMIC DNA]</scope>
    <source>
        <tissue evidence="6">Leaf</tissue>
    </source>
</reference>
<evidence type="ECO:0000259" key="4">
    <source>
        <dbReference type="Pfam" id="PF23043"/>
    </source>
</evidence>
<feature type="domain" description="UBE2O-like SH3-B" evidence="4">
    <location>
        <begin position="324"/>
        <end position="395"/>
    </location>
</feature>
<dbReference type="Pfam" id="PF23043">
    <property type="entry name" value="SH3-B_UBE2O"/>
    <property type="match status" value="1"/>
</dbReference>
<evidence type="ECO:0000256" key="1">
    <source>
        <dbReference type="ARBA" id="ARBA00022679"/>
    </source>
</evidence>
<accession>A0A835UJN9</accession>
<organism evidence="6 7">
    <name type="scientific">Vanilla planifolia</name>
    <name type="common">Vanilla</name>
    <dbReference type="NCBI Taxonomy" id="51239"/>
    <lineage>
        <taxon>Eukaryota</taxon>
        <taxon>Viridiplantae</taxon>
        <taxon>Streptophyta</taxon>
        <taxon>Embryophyta</taxon>
        <taxon>Tracheophyta</taxon>
        <taxon>Spermatophyta</taxon>
        <taxon>Magnoliopsida</taxon>
        <taxon>Liliopsida</taxon>
        <taxon>Asparagales</taxon>
        <taxon>Orchidaceae</taxon>
        <taxon>Vanilloideae</taxon>
        <taxon>Vanilleae</taxon>
        <taxon>Vanilla</taxon>
    </lineage>
</organism>
<comment type="caution">
    <text evidence="6">The sequence shown here is derived from an EMBL/GenBank/DDBJ whole genome shotgun (WGS) entry which is preliminary data.</text>
</comment>